<dbReference type="InterPro" id="IPR036631">
    <property type="entry name" value="MGMT_N_sf"/>
</dbReference>
<dbReference type="GO" id="GO:0003908">
    <property type="term" value="F:methylated-DNA-[protein]-cysteine S-methyltransferase activity"/>
    <property type="evidence" value="ECO:0007669"/>
    <property type="project" value="UniProtKB-EC"/>
</dbReference>
<dbReference type="NCBIfam" id="TIGR00589">
    <property type="entry name" value="ogt"/>
    <property type="match status" value="1"/>
</dbReference>
<dbReference type="PANTHER" id="PTHR10815:SF5">
    <property type="entry name" value="METHYLATED-DNA--PROTEIN-CYSTEINE METHYLTRANSFERASE"/>
    <property type="match status" value="1"/>
</dbReference>
<reference evidence="9" key="1">
    <citation type="journal article" date="2019" name="Int. J. Syst. Evol. Microbiol.">
        <title>The Global Catalogue of Microorganisms (GCM) 10K type strain sequencing project: providing services to taxonomists for standard genome sequencing and annotation.</title>
        <authorList>
            <consortium name="The Broad Institute Genomics Platform"/>
            <consortium name="The Broad Institute Genome Sequencing Center for Infectious Disease"/>
            <person name="Wu L."/>
            <person name="Ma J."/>
        </authorList>
    </citation>
    <scope>NUCLEOTIDE SEQUENCE [LARGE SCALE GENOMIC DNA]</scope>
    <source>
        <strain evidence="9">CGMCC 1.10759</strain>
    </source>
</reference>
<dbReference type="InterPro" id="IPR036217">
    <property type="entry name" value="MethylDNA_cys_MeTrfase_DNAb"/>
</dbReference>
<evidence type="ECO:0000256" key="2">
    <source>
        <dbReference type="ARBA" id="ARBA00022603"/>
    </source>
</evidence>
<evidence type="ECO:0000313" key="9">
    <source>
        <dbReference type="Proteomes" id="UP001595904"/>
    </source>
</evidence>
<dbReference type="GO" id="GO:0032259">
    <property type="term" value="P:methylation"/>
    <property type="evidence" value="ECO:0007669"/>
    <property type="project" value="UniProtKB-KW"/>
</dbReference>
<evidence type="ECO:0000256" key="3">
    <source>
        <dbReference type="ARBA" id="ARBA00022679"/>
    </source>
</evidence>
<dbReference type="InterPro" id="IPR001497">
    <property type="entry name" value="MethylDNA_cys_MeTrfase_AS"/>
</dbReference>
<keyword evidence="3 8" id="KW-0808">Transferase</keyword>
<dbReference type="Pfam" id="PF01035">
    <property type="entry name" value="DNA_binding_1"/>
    <property type="match status" value="1"/>
</dbReference>
<dbReference type="SUPFAM" id="SSF53155">
    <property type="entry name" value="Methylated DNA-protein cysteine methyltransferase domain"/>
    <property type="match status" value="1"/>
</dbReference>
<evidence type="ECO:0000313" key="8">
    <source>
        <dbReference type="EMBL" id="MFC4308601.1"/>
    </source>
</evidence>
<evidence type="ECO:0000256" key="6">
    <source>
        <dbReference type="ARBA" id="ARBA00049348"/>
    </source>
</evidence>
<evidence type="ECO:0000256" key="5">
    <source>
        <dbReference type="ARBA" id="ARBA00023204"/>
    </source>
</evidence>
<dbReference type="CDD" id="cd06445">
    <property type="entry name" value="ATase"/>
    <property type="match status" value="1"/>
</dbReference>
<keyword evidence="5" id="KW-0234">DNA repair</keyword>
<gene>
    <name evidence="8" type="ORF">ACFPN2_05850</name>
</gene>
<comment type="catalytic activity">
    <reaction evidence="1">
        <text>a 4-O-methyl-thymidine in DNA + L-cysteinyl-[protein] = a thymidine in DNA + S-methyl-L-cysteinyl-[protein]</text>
        <dbReference type="Rhea" id="RHEA:53428"/>
        <dbReference type="Rhea" id="RHEA-COMP:10131"/>
        <dbReference type="Rhea" id="RHEA-COMP:10132"/>
        <dbReference type="Rhea" id="RHEA-COMP:13555"/>
        <dbReference type="Rhea" id="RHEA-COMP:13556"/>
        <dbReference type="ChEBI" id="CHEBI:29950"/>
        <dbReference type="ChEBI" id="CHEBI:82612"/>
        <dbReference type="ChEBI" id="CHEBI:137386"/>
        <dbReference type="ChEBI" id="CHEBI:137387"/>
        <dbReference type="EC" id="2.1.1.63"/>
    </reaction>
</comment>
<dbReference type="EC" id="2.1.1.63" evidence="8"/>
<proteinExistence type="predicted"/>
<keyword evidence="2 8" id="KW-0489">Methyltransferase</keyword>
<dbReference type="Gene3D" id="1.10.10.10">
    <property type="entry name" value="Winged helix-like DNA-binding domain superfamily/Winged helix DNA-binding domain"/>
    <property type="match status" value="1"/>
</dbReference>
<accession>A0ABV8SMH9</accession>
<organism evidence="8 9">
    <name type="scientific">Steroidobacter flavus</name>
    <dbReference type="NCBI Taxonomy" id="1842136"/>
    <lineage>
        <taxon>Bacteria</taxon>
        <taxon>Pseudomonadati</taxon>
        <taxon>Pseudomonadota</taxon>
        <taxon>Gammaproteobacteria</taxon>
        <taxon>Steroidobacterales</taxon>
        <taxon>Steroidobacteraceae</taxon>
        <taxon>Steroidobacter</taxon>
    </lineage>
</organism>
<evidence type="ECO:0000259" key="7">
    <source>
        <dbReference type="Pfam" id="PF01035"/>
    </source>
</evidence>
<dbReference type="PANTHER" id="PTHR10815">
    <property type="entry name" value="METHYLATED-DNA--PROTEIN-CYSTEINE METHYLTRANSFERASE"/>
    <property type="match status" value="1"/>
</dbReference>
<sequence length="176" mass="19086">MPAAPFSFRLECIESPVGDMLVVADEQGRLRALGWADLEERLKRTLTVLYGDLKLQTRPVAPAIREALLAYLEGKLDAIDQIRIETGGTAFQRSVWQGLRSIPVGTTMSYGDFAARIGRPKAVRAVGHANGSNPICIVVPCHRLIGADGSLTGYGGGLPRKRWLLNHEAAAQGRLI</sequence>
<feature type="domain" description="Methylated-DNA-[protein]-cysteine S-methyltransferase DNA binding" evidence="7">
    <location>
        <begin position="90"/>
        <end position="169"/>
    </location>
</feature>
<dbReference type="PROSITE" id="PS00374">
    <property type="entry name" value="MGMT"/>
    <property type="match status" value="1"/>
</dbReference>
<dbReference type="InterPro" id="IPR014048">
    <property type="entry name" value="MethylDNA_cys_MeTrfase_DNA-bd"/>
</dbReference>
<evidence type="ECO:0000256" key="1">
    <source>
        <dbReference type="ARBA" id="ARBA00001286"/>
    </source>
</evidence>
<evidence type="ECO:0000256" key="4">
    <source>
        <dbReference type="ARBA" id="ARBA00022763"/>
    </source>
</evidence>
<dbReference type="EMBL" id="JBHSDU010000003">
    <property type="protein sequence ID" value="MFC4308601.1"/>
    <property type="molecule type" value="Genomic_DNA"/>
</dbReference>
<dbReference type="RefSeq" id="WP_380595698.1">
    <property type="nucleotide sequence ID" value="NZ_JBHSDU010000003.1"/>
</dbReference>
<dbReference type="Proteomes" id="UP001595904">
    <property type="component" value="Unassembled WGS sequence"/>
</dbReference>
<comment type="catalytic activity">
    <reaction evidence="6">
        <text>a 6-O-methyl-2'-deoxyguanosine in DNA + L-cysteinyl-[protein] = S-methyl-L-cysteinyl-[protein] + a 2'-deoxyguanosine in DNA</text>
        <dbReference type="Rhea" id="RHEA:24000"/>
        <dbReference type="Rhea" id="RHEA-COMP:10131"/>
        <dbReference type="Rhea" id="RHEA-COMP:10132"/>
        <dbReference type="Rhea" id="RHEA-COMP:11367"/>
        <dbReference type="Rhea" id="RHEA-COMP:11368"/>
        <dbReference type="ChEBI" id="CHEBI:29950"/>
        <dbReference type="ChEBI" id="CHEBI:82612"/>
        <dbReference type="ChEBI" id="CHEBI:85445"/>
        <dbReference type="ChEBI" id="CHEBI:85448"/>
        <dbReference type="EC" id="2.1.1.63"/>
    </reaction>
</comment>
<name>A0ABV8SMH9_9GAMM</name>
<dbReference type="SUPFAM" id="SSF46767">
    <property type="entry name" value="Methylated DNA-protein cysteine methyltransferase, C-terminal domain"/>
    <property type="match status" value="1"/>
</dbReference>
<keyword evidence="9" id="KW-1185">Reference proteome</keyword>
<dbReference type="InterPro" id="IPR036388">
    <property type="entry name" value="WH-like_DNA-bd_sf"/>
</dbReference>
<keyword evidence="4" id="KW-0227">DNA damage</keyword>
<protein>
    <submittedName>
        <fullName evidence="8">Methylated-DNA--[protein]-cysteine S-methyltransferase</fullName>
        <ecNumber evidence="8">2.1.1.63</ecNumber>
    </submittedName>
</protein>
<comment type="caution">
    <text evidence="8">The sequence shown here is derived from an EMBL/GenBank/DDBJ whole genome shotgun (WGS) entry which is preliminary data.</text>
</comment>